<name>A0A0E9WWQ0_ANGAN</name>
<organism evidence="1">
    <name type="scientific">Anguilla anguilla</name>
    <name type="common">European freshwater eel</name>
    <name type="synonym">Muraena anguilla</name>
    <dbReference type="NCBI Taxonomy" id="7936"/>
    <lineage>
        <taxon>Eukaryota</taxon>
        <taxon>Metazoa</taxon>
        <taxon>Chordata</taxon>
        <taxon>Craniata</taxon>
        <taxon>Vertebrata</taxon>
        <taxon>Euteleostomi</taxon>
        <taxon>Actinopterygii</taxon>
        <taxon>Neopterygii</taxon>
        <taxon>Teleostei</taxon>
        <taxon>Anguilliformes</taxon>
        <taxon>Anguillidae</taxon>
        <taxon>Anguilla</taxon>
    </lineage>
</organism>
<proteinExistence type="predicted"/>
<dbReference type="AlphaFoldDB" id="A0A0E9WWQ0"/>
<sequence>MVAAPSLTTPPTAHVYTRMPTHVTALSLGCCPRPRSPQLLNPRLSCYMHLLPHTTLISPSDERSQALAYRRPNARLTDLIRLQNIVTWVKHTCCFYIIYLCNIDRLVVMHVQTYSLQSPCYKKVLPTLVGMHCY</sequence>
<dbReference type="EMBL" id="GBXM01014507">
    <property type="protein sequence ID" value="JAH94070.1"/>
    <property type="molecule type" value="Transcribed_RNA"/>
</dbReference>
<protein>
    <submittedName>
        <fullName evidence="1">Uncharacterized protein</fullName>
    </submittedName>
</protein>
<reference evidence="1" key="2">
    <citation type="journal article" date="2015" name="Fish Shellfish Immunol.">
        <title>Early steps in the European eel (Anguilla anguilla)-Vibrio vulnificus interaction in the gills: Role of the RtxA13 toxin.</title>
        <authorList>
            <person name="Callol A."/>
            <person name="Pajuelo D."/>
            <person name="Ebbesson L."/>
            <person name="Teles M."/>
            <person name="MacKenzie S."/>
            <person name="Amaro C."/>
        </authorList>
    </citation>
    <scope>NUCLEOTIDE SEQUENCE</scope>
</reference>
<evidence type="ECO:0000313" key="1">
    <source>
        <dbReference type="EMBL" id="JAH94070.1"/>
    </source>
</evidence>
<accession>A0A0E9WWQ0</accession>
<reference evidence="1" key="1">
    <citation type="submission" date="2014-11" db="EMBL/GenBank/DDBJ databases">
        <authorList>
            <person name="Amaro Gonzalez C."/>
        </authorList>
    </citation>
    <scope>NUCLEOTIDE SEQUENCE</scope>
</reference>